<dbReference type="Gene3D" id="2.130.10.30">
    <property type="entry name" value="Regulator of chromosome condensation 1/beta-lactamase-inhibitor protein II"/>
    <property type="match status" value="1"/>
</dbReference>
<sequence length="76" mass="7722">MGISITGGVKVPQGKFKVYTAPPPPGYALFVWGSGSFGRLGLGDTTSRSSPVQIGSLTTWTSINAGGGHTIGIQTV</sequence>
<evidence type="ECO:0000313" key="1">
    <source>
        <dbReference type="EMBL" id="KKN21836.1"/>
    </source>
</evidence>
<dbReference type="Pfam" id="PF00415">
    <property type="entry name" value="RCC1"/>
    <property type="match status" value="1"/>
</dbReference>
<organism evidence="1">
    <name type="scientific">marine sediment metagenome</name>
    <dbReference type="NCBI Taxonomy" id="412755"/>
    <lineage>
        <taxon>unclassified sequences</taxon>
        <taxon>metagenomes</taxon>
        <taxon>ecological metagenomes</taxon>
    </lineage>
</organism>
<dbReference type="AlphaFoldDB" id="A0A0F9R9J0"/>
<accession>A0A0F9R9J0</accession>
<name>A0A0F9R9J0_9ZZZZ</name>
<dbReference type="InterPro" id="IPR009091">
    <property type="entry name" value="RCC1/BLIP-II"/>
</dbReference>
<protein>
    <submittedName>
        <fullName evidence="1">Uncharacterized protein</fullName>
    </submittedName>
</protein>
<dbReference type="PRINTS" id="PR00633">
    <property type="entry name" value="RCCNDNSATION"/>
</dbReference>
<reference evidence="1" key="1">
    <citation type="journal article" date="2015" name="Nature">
        <title>Complex archaea that bridge the gap between prokaryotes and eukaryotes.</title>
        <authorList>
            <person name="Spang A."/>
            <person name="Saw J.H."/>
            <person name="Jorgensen S.L."/>
            <person name="Zaremba-Niedzwiedzka K."/>
            <person name="Martijn J."/>
            <person name="Lind A.E."/>
            <person name="van Eijk R."/>
            <person name="Schleper C."/>
            <person name="Guy L."/>
            <person name="Ettema T.J."/>
        </authorList>
    </citation>
    <scope>NUCLEOTIDE SEQUENCE</scope>
</reference>
<dbReference type="InterPro" id="IPR000408">
    <property type="entry name" value="Reg_chr_condens"/>
</dbReference>
<dbReference type="EMBL" id="LAZR01003114">
    <property type="protein sequence ID" value="KKN21836.1"/>
    <property type="molecule type" value="Genomic_DNA"/>
</dbReference>
<gene>
    <name evidence="1" type="ORF">LCGC14_0921410</name>
</gene>
<proteinExistence type="predicted"/>
<dbReference type="PROSITE" id="PS50012">
    <property type="entry name" value="RCC1_3"/>
    <property type="match status" value="1"/>
</dbReference>
<dbReference type="SUPFAM" id="SSF50985">
    <property type="entry name" value="RCC1/BLIP-II"/>
    <property type="match status" value="1"/>
</dbReference>
<comment type="caution">
    <text evidence="1">The sequence shown here is derived from an EMBL/GenBank/DDBJ whole genome shotgun (WGS) entry which is preliminary data.</text>
</comment>